<comment type="caution">
    <text evidence="1">The sequence shown here is derived from an EMBL/GenBank/DDBJ whole genome shotgun (WGS) entry which is preliminary data.</text>
</comment>
<dbReference type="InterPro" id="IPR010985">
    <property type="entry name" value="Ribbon_hlx_hlx"/>
</dbReference>
<evidence type="ECO:0000313" key="1">
    <source>
        <dbReference type="EMBL" id="NNM72404.1"/>
    </source>
</evidence>
<name>A0A849I417_9HYPH</name>
<sequence>MHSKRKIPDFATDEEAEEFVATADLTEYDLSEFVVAPIKFVRPAPNTFVPDDLLEKVRKRADQQGVSPDYFIERALEEAVEDTHC</sequence>
<gene>
    <name evidence="1" type="ORF">HJG44_08355</name>
</gene>
<dbReference type="Pfam" id="PF12441">
    <property type="entry name" value="CopG_antitoxin"/>
    <property type="match status" value="1"/>
</dbReference>
<dbReference type="EMBL" id="JABEPP010000002">
    <property type="protein sequence ID" value="NNM72404.1"/>
    <property type="molecule type" value="Genomic_DNA"/>
</dbReference>
<reference evidence="1 2" key="1">
    <citation type="submission" date="2020-04" db="EMBL/GenBank/DDBJ databases">
        <title>Enterovirga sp. isolate from soil.</title>
        <authorList>
            <person name="Chea S."/>
            <person name="Kim D.-U."/>
        </authorList>
    </citation>
    <scope>NUCLEOTIDE SEQUENCE [LARGE SCALE GENOMIC DNA]</scope>
    <source>
        <strain evidence="1 2">DB1703</strain>
    </source>
</reference>
<dbReference type="RefSeq" id="WP_171217877.1">
    <property type="nucleotide sequence ID" value="NZ_JABEPP010000002.1"/>
</dbReference>
<dbReference type="AlphaFoldDB" id="A0A849I417"/>
<proteinExistence type="predicted"/>
<dbReference type="InterPro" id="IPR022148">
    <property type="entry name" value="CopG_antitoxin"/>
</dbReference>
<keyword evidence="2" id="KW-1185">Reference proteome</keyword>
<evidence type="ECO:0000313" key="2">
    <source>
        <dbReference type="Proteomes" id="UP000564885"/>
    </source>
</evidence>
<accession>A0A849I417</accession>
<organism evidence="1 2">
    <name type="scientific">Enterovirga aerilata</name>
    <dbReference type="NCBI Taxonomy" id="2730920"/>
    <lineage>
        <taxon>Bacteria</taxon>
        <taxon>Pseudomonadati</taxon>
        <taxon>Pseudomonadota</taxon>
        <taxon>Alphaproteobacteria</taxon>
        <taxon>Hyphomicrobiales</taxon>
        <taxon>Methylobacteriaceae</taxon>
        <taxon>Enterovirga</taxon>
    </lineage>
</organism>
<dbReference type="SUPFAM" id="SSF47598">
    <property type="entry name" value="Ribbon-helix-helix"/>
    <property type="match status" value="1"/>
</dbReference>
<protein>
    <submittedName>
        <fullName evidence="1">Ribbon-helix-helix protein, CopG family</fullName>
    </submittedName>
</protein>
<dbReference type="Proteomes" id="UP000564885">
    <property type="component" value="Unassembled WGS sequence"/>
</dbReference>
<dbReference type="GO" id="GO:0006355">
    <property type="term" value="P:regulation of DNA-templated transcription"/>
    <property type="evidence" value="ECO:0007669"/>
    <property type="project" value="InterPro"/>
</dbReference>